<sequence length="305" mass="34175">MLRQQGHGLARVGFLQAQKRAGRPEADIVLLAPALDQPLGHPAIWEKLLSHYINEAAKQQIARIYLDAPDQPLPVKSCSQVGFQLYARQTIWRLRPQLLTSYAHLIYADIRPQVEADAWALRRLYARLTPERVQIAEGIQADGDLQPAIVEWRYPGVSHSFVLVRGGMVGGSIQIVQGGHGYWLQIWADTLQPDMEDYHQLLCYGLTVIAESEGELPIYVGVYDYQGGVESLLGDYGFAPFTDRAKMVKHLVQWVHKVTPARVPAMESVGEAIRPSFMLQKPPHTLTPHRRSRTPAEPSPSPGNR</sequence>
<evidence type="ECO:0000313" key="3">
    <source>
        <dbReference type="Proteomes" id="UP000317371"/>
    </source>
</evidence>
<dbReference type="AlphaFoldDB" id="A0A540VAC7"/>
<reference evidence="2 3" key="1">
    <citation type="submission" date="2019-06" db="EMBL/GenBank/DDBJ databases">
        <title>Genome sequence of Litorilinea aerophila BAA-2444.</title>
        <authorList>
            <person name="Maclea K.S."/>
            <person name="Maurais E.G."/>
            <person name="Iannazzi L.C."/>
        </authorList>
    </citation>
    <scope>NUCLEOTIDE SEQUENCE [LARGE SCALE GENOMIC DNA]</scope>
    <source>
        <strain evidence="2 3">ATCC BAA-2444</strain>
    </source>
</reference>
<dbReference type="InterPro" id="IPR016181">
    <property type="entry name" value="Acyl_CoA_acyltransferase"/>
</dbReference>
<accession>A0A540VAC7</accession>
<dbReference type="InParanoid" id="A0A540VAC7"/>
<dbReference type="Proteomes" id="UP000317371">
    <property type="component" value="Unassembled WGS sequence"/>
</dbReference>
<evidence type="ECO:0000313" key="2">
    <source>
        <dbReference type="EMBL" id="TQE93720.1"/>
    </source>
</evidence>
<comment type="caution">
    <text evidence="2">The sequence shown here is derived from an EMBL/GenBank/DDBJ whole genome shotgun (WGS) entry which is preliminary data.</text>
</comment>
<feature type="region of interest" description="Disordered" evidence="1">
    <location>
        <begin position="277"/>
        <end position="305"/>
    </location>
</feature>
<dbReference type="EMBL" id="VIGC01000034">
    <property type="protein sequence ID" value="TQE93720.1"/>
    <property type="molecule type" value="Genomic_DNA"/>
</dbReference>
<dbReference type="SUPFAM" id="SSF55729">
    <property type="entry name" value="Acyl-CoA N-acyltransferases (Nat)"/>
    <property type="match status" value="1"/>
</dbReference>
<keyword evidence="3" id="KW-1185">Reference proteome</keyword>
<protein>
    <submittedName>
        <fullName evidence="2">Uncharacterized protein</fullName>
    </submittedName>
</protein>
<organism evidence="2 3">
    <name type="scientific">Litorilinea aerophila</name>
    <dbReference type="NCBI Taxonomy" id="1204385"/>
    <lineage>
        <taxon>Bacteria</taxon>
        <taxon>Bacillati</taxon>
        <taxon>Chloroflexota</taxon>
        <taxon>Caldilineae</taxon>
        <taxon>Caldilineales</taxon>
        <taxon>Caldilineaceae</taxon>
        <taxon>Litorilinea</taxon>
    </lineage>
</organism>
<gene>
    <name evidence="2" type="ORF">FKZ61_20125</name>
</gene>
<proteinExistence type="predicted"/>
<dbReference type="RefSeq" id="WP_229964337.1">
    <property type="nucleotide sequence ID" value="NZ_VIGC02000034.1"/>
</dbReference>
<evidence type="ECO:0000256" key="1">
    <source>
        <dbReference type="SAM" id="MobiDB-lite"/>
    </source>
</evidence>
<name>A0A540VAC7_9CHLR</name>